<dbReference type="Proteomes" id="UP000007809">
    <property type="component" value="Chromosome"/>
</dbReference>
<dbReference type="STRING" id="675635.Psed_5693"/>
<dbReference type="OrthoDB" id="9938074at2"/>
<sequence>MSPLWWVLAAFALIACGSAVLRVLPRMVVEGQDWPGSRSAEAARQAPDHR</sequence>
<dbReference type="AlphaFoldDB" id="F4D0M1"/>
<evidence type="ECO:0000313" key="1">
    <source>
        <dbReference type="EMBL" id="AEA27820.1"/>
    </source>
</evidence>
<name>F4D0M1_PSEUX</name>
<protein>
    <submittedName>
        <fullName evidence="1">Uncharacterized protein</fullName>
    </submittedName>
</protein>
<accession>F4D0M1</accession>
<dbReference type="EMBL" id="CP002593">
    <property type="protein sequence ID" value="AEA27820.1"/>
    <property type="molecule type" value="Genomic_DNA"/>
</dbReference>
<dbReference type="HOGENOM" id="CLU_3121804_0_0_11"/>
<dbReference type="RefSeq" id="WP_013677719.1">
    <property type="nucleotide sequence ID" value="NC_015312.1"/>
</dbReference>
<organism evidence="1 2">
    <name type="scientific">Pseudonocardia dioxanivorans (strain ATCC 55486 / DSM 44775 / JCM 13855 / CB1190)</name>
    <dbReference type="NCBI Taxonomy" id="675635"/>
    <lineage>
        <taxon>Bacteria</taxon>
        <taxon>Bacillati</taxon>
        <taxon>Actinomycetota</taxon>
        <taxon>Actinomycetes</taxon>
        <taxon>Pseudonocardiales</taxon>
        <taxon>Pseudonocardiaceae</taxon>
        <taxon>Pseudonocardia</taxon>
    </lineage>
</organism>
<keyword evidence="2" id="KW-1185">Reference proteome</keyword>
<dbReference type="KEGG" id="pdx:Psed_5693"/>
<gene>
    <name evidence="1" type="ordered locus">Psed_5693</name>
</gene>
<reference evidence="1 2" key="1">
    <citation type="journal article" date="2011" name="J. Bacteriol.">
        <title>Genome sequence of the 1,4-dioxane-degrading Pseudonocardia dioxanivorans strain CB1190.</title>
        <authorList>
            <person name="Sales C.M."/>
            <person name="Mahendra S."/>
            <person name="Grostern A."/>
            <person name="Parales R.E."/>
            <person name="Goodwin L.A."/>
            <person name="Woyke T."/>
            <person name="Nolan M."/>
            <person name="Lapidus A."/>
            <person name="Chertkov O."/>
            <person name="Ovchinnikova G."/>
            <person name="Sczyrba A."/>
            <person name="Alvarez-Cohen L."/>
        </authorList>
    </citation>
    <scope>NUCLEOTIDE SEQUENCE [LARGE SCALE GENOMIC DNA]</scope>
    <source>
        <strain evidence="2">ATCC 55486 / DSM 44775 / JCM 13855 / CB1190</strain>
    </source>
</reference>
<proteinExistence type="predicted"/>
<evidence type="ECO:0000313" key="2">
    <source>
        <dbReference type="Proteomes" id="UP000007809"/>
    </source>
</evidence>